<evidence type="ECO:0000256" key="1">
    <source>
        <dbReference type="ARBA" id="ARBA00004651"/>
    </source>
</evidence>
<dbReference type="AlphaFoldDB" id="A0AAE9YD36"/>
<feature type="domain" description="CBS" evidence="13">
    <location>
        <begin position="216"/>
        <end position="277"/>
    </location>
</feature>
<gene>
    <name evidence="15" type="ORF">PO878_13890</name>
</gene>
<dbReference type="InterPro" id="IPR000644">
    <property type="entry name" value="CBS_dom"/>
</dbReference>
<dbReference type="GO" id="GO:0050660">
    <property type="term" value="F:flavin adenine dinucleotide binding"/>
    <property type="evidence" value="ECO:0007669"/>
    <property type="project" value="InterPro"/>
</dbReference>
<dbReference type="PANTHER" id="PTHR22777:SF32">
    <property type="entry name" value="UPF0053 INNER MEMBRANE PROTEIN YFJD"/>
    <property type="match status" value="1"/>
</dbReference>
<dbReference type="Gene3D" id="3.10.580.10">
    <property type="entry name" value="CBS-domain"/>
    <property type="match status" value="1"/>
</dbReference>
<dbReference type="Proteomes" id="UP001216390">
    <property type="component" value="Chromosome"/>
</dbReference>
<keyword evidence="16" id="KW-1185">Reference proteome</keyword>
<dbReference type="InterPro" id="IPR016169">
    <property type="entry name" value="FAD-bd_PCMH_sub2"/>
</dbReference>
<dbReference type="SUPFAM" id="SSF56176">
    <property type="entry name" value="FAD-binding/transporter-associated domain-like"/>
    <property type="match status" value="1"/>
</dbReference>
<evidence type="ECO:0000313" key="16">
    <source>
        <dbReference type="Proteomes" id="UP001216390"/>
    </source>
</evidence>
<protein>
    <submittedName>
        <fullName evidence="15">Hemolysin family protein</fullName>
    </submittedName>
</protein>
<dbReference type="Pfam" id="PF00571">
    <property type="entry name" value="CBS"/>
    <property type="match status" value="2"/>
</dbReference>
<feature type="domain" description="CBS" evidence="13">
    <location>
        <begin position="283"/>
        <end position="340"/>
    </location>
</feature>
<dbReference type="SMART" id="SM01091">
    <property type="entry name" value="CorC_HlyC"/>
    <property type="match status" value="1"/>
</dbReference>
<dbReference type="InterPro" id="IPR046342">
    <property type="entry name" value="CBS_dom_sf"/>
</dbReference>
<dbReference type="GO" id="GO:0005886">
    <property type="term" value="C:plasma membrane"/>
    <property type="evidence" value="ECO:0007669"/>
    <property type="project" value="UniProtKB-SubCell"/>
</dbReference>
<keyword evidence="8 10" id="KW-0472">Membrane</keyword>
<dbReference type="Gene3D" id="3.30.465.10">
    <property type="match status" value="1"/>
</dbReference>
<dbReference type="PROSITE" id="PS51371">
    <property type="entry name" value="CBS"/>
    <property type="match status" value="2"/>
</dbReference>
<evidence type="ECO:0000256" key="2">
    <source>
        <dbReference type="ARBA" id="ARBA00006337"/>
    </source>
</evidence>
<keyword evidence="6 10" id="KW-1133">Transmembrane helix</keyword>
<accession>A0AAE9YD36</accession>
<dbReference type="SMART" id="SM00116">
    <property type="entry name" value="CBS"/>
    <property type="match status" value="2"/>
</dbReference>
<dbReference type="EMBL" id="CP116942">
    <property type="protein sequence ID" value="WCO65591.1"/>
    <property type="molecule type" value="Genomic_DNA"/>
</dbReference>
<keyword evidence="3" id="KW-1003">Cell membrane</keyword>
<evidence type="ECO:0000259" key="14">
    <source>
        <dbReference type="PROSITE" id="PS51846"/>
    </source>
</evidence>
<evidence type="ECO:0000256" key="9">
    <source>
        <dbReference type="PROSITE-ProRule" id="PRU00703"/>
    </source>
</evidence>
<reference evidence="15" key="1">
    <citation type="submission" date="2023-01" db="EMBL/GenBank/DDBJ databases">
        <title>The diversity of Class Acidimicrobiia in South China Sea sediment environments and the proposal of Iamia marina sp. nov., a novel species of the genus Iamia.</title>
        <authorList>
            <person name="He Y."/>
            <person name="Tian X."/>
        </authorList>
    </citation>
    <scope>NUCLEOTIDE SEQUENCE</scope>
    <source>
        <strain evidence="15">DSM 19957</strain>
    </source>
</reference>
<organism evidence="15 16">
    <name type="scientific">Iamia majanohamensis</name>
    <dbReference type="NCBI Taxonomy" id="467976"/>
    <lineage>
        <taxon>Bacteria</taxon>
        <taxon>Bacillati</taxon>
        <taxon>Actinomycetota</taxon>
        <taxon>Acidimicrobiia</taxon>
        <taxon>Acidimicrobiales</taxon>
        <taxon>Iamiaceae</taxon>
        <taxon>Iamia</taxon>
    </lineage>
</organism>
<comment type="subcellular location">
    <subcellularLocation>
        <location evidence="1">Cell membrane</location>
        <topology evidence="1">Multi-pass membrane protein</topology>
    </subcellularLocation>
</comment>
<feature type="transmembrane region" description="Helical" evidence="12">
    <location>
        <begin position="96"/>
        <end position="117"/>
    </location>
</feature>
<dbReference type="InterPro" id="IPR005170">
    <property type="entry name" value="Transptr-assoc_dom"/>
</dbReference>
<evidence type="ECO:0000256" key="7">
    <source>
        <dbReference type="ARBA" id="ARBA00023122"/>
    </source>
</evidence>
<keyword evidence="7 9" id="KW-0129">CBS domain</keyword>
<keyword evidence="5" id="KW-0677">Repeat</keyword>
<dbReference type="PANTHER" id="PTHR22777">
    <property type="entry name" value="HEMOLYSIN-RELATED"/>
    <property type="match status" value="1"/>
</dbReference>
<dbReference type="PROSITE" id="PS51846">
    <property type="entry name" value="CNNM"/>
    <property type="match status" value="1"/>
</dbReference>
<evidence type="ECO:0000256" key="10">
    <source>
        <dbReference type="PROSITE-ProRule" id="PRU01193"/>
    </source>
</evidence>
<evidence type="ECO:0000256" key="8">
    <source>
        <dbReference type="ARBA" id="ARBA00023136"/>
    </source>
</evidence>
<dbReference type="InterPro" id="IPR036318">
    <property type="entry name" value="FAD-bd_PCMH-like_sf"/>
</dbReference>
<dbReference type="RefSeq" id="WP_272735118.1">
    <property type="nucleotide sequence ID" value="NZ_CP116942.1"/>
</dbReference>
<evidence type="ECO:0000256" key="3">
    <source>
        <dbReference type="ARBA" id="ARBA00022475"/>
    </source>
</evidence>
<evidence type="ECO:0000256" key="4">
    <source>
        <dbReference type="ARBA" id="ARBA00022692"/>
    </source>
</evidence>
<evidence type="ECO:0000256" key="5">
    <source>
        <dbReference type="ARBA" id="ARBA00022737"/>
    </source>
</evidence>
<evidence type="ECO:0000259" key="13">
    <source>
        <dbReference type="PROSITE" id="PS51371"/>
    </source>
</evidence>
<feature type="domain" description="CNNM transmembrane" evidence="14">
    <location>
        <begin position="10"/>
        <end position="197"/>
    </location>
</feature>
<feature type="compositionally biased region" description="Acidic residues" evidence="11">
    <location>
        <begin position="432"/>
        <end position="443"/>
    </location>
</feature>
<evidence type="ECO:0000256" key="11">
    <source>
        <dbReference type="SAM" id="MobiDB-lite"/>
    </source>
</evidence>
<dbReference type="Pfam" id="PF01595">
    <property type="entry name" value="CNNM"/>
    <property type="match status" value="1"/>
</dbReference>
<name>A0AAE9YD36_9ACTN</name>
<feature type="transmembrane region" description="Helical" evidence="12">
    <location>
        <begin position="12"/>
        <end position="34"/>
    </location>
</feature>
<keyword evidence="4 10" id="KW-0812">Transmembrane</keyword>
<dbReference type="KEGG" id="ima:PO878_13890"/>
<comment type="similarity">
    <text evidence="2">Belongs to the UPF0053 family.</text>
</comment>
<dbReference type="InterPro" id="IPR002550">
    <property type="entry name" value="CNNM"/>
</dbReference>
<dbReference type="InterPro" id="IPR044751">
    <property type="entry name" value="Ion_transp-like_CBS"/>
</dbReference>
<dbReference type="CDD" id="cd04590">
    <property type="entry name" value="CBS_pair_CorC_HlyC_assoc"/>
    <property type="match status" value="1"/>
</dbReference>
<dbReference type="SUPFAM" id="SSF54631">
    <property type="entry name" value="CBS-domain pair"/>
    <property type="match status" value="1"/>
</dbReference>
<dbReference type="FunFam" id="3.10.580.10:FF:000002">
    <property type="entry name" value="Magnesium/cobalt efflux protein CorC"/>
    <property type="match status" value="1"/>
</dbReference>
<dbReference type="Pfam" id="PF03471">
    <property type="entry name" value="CorC_HlyC"/>
    <property type="match status" value="1"/>
</dbReference>
<evidence type="ECO:0000313" key="15">
    <source>
        <dbReference type="EMBL" id="WCO65591.1"/>
    </source>
</evidence>
<evidence type="ECO:0000256" key="6">
    <source>
        <dbReference type="ARBA" id="ARBA00022989"/>
    </source>
</evidence>
<proteinExistence type="inferred from homology"/>
<feature type="region of interest" description="Disordered" evidence="11">
    <location>
        <begin position="423"/>
        <end position="443"/>
    </location>
</feature>
<sequence>MILAADDSTFGGAQVAMLAALVVLLLGLVFLALAETGLTRMTRPRASALKEDGRRGASSLLWLVSHPERFINPLLLVVLGLQAVQTALTTLLAEQLFGSIGVAVGVFVNVVVVFVLAEAAPKTWAIQHPERAGLLTARPVRALARFWPLKMISRGLIGLTNVLLPGKGLRKGPWVSEDELLAFAEEAAEADVIEDEERHLIRRILEFGDTIVRTVMVPRTDMVGVPADFRALDTMEVVLLNGYSRIPVYDSEKGVDHVLGLVFARDLMRVERDGKEGEPVTEVMRPVRFVPETKRVAELLREMQGEQFHMAIAVDEYGGTAGLVTLEDLIEELVGEIVDEFDVEDPRVEPITGGAYRVNARLTVDDARDLLGIDLPEGDGVDTVAGVLIKALGHVPVEGEEAAVDGVLLRAERVQGRRVVRVRVTPAPPAPPDDDDDDDWGDR</sequence>
<evidence type="ECO:0000256" key="12">
    <source>
        <dbReference type="SAM" id="Phobius"/>
    </source>
</evidence>